<reference evidence="1" key="2">
    <citation type="journal article" date="2015" name="Data Brief">
        <title>Shoot transcriptome of the giant reed, Arundo donax.</title>
        <authorList>
            <person name="Barrero R.A."/>
            <person name="Guerrero F.D."/>
            <person name="Moolhuijzen P."/>
            <person name="Goolsby J.A."/>
            <person name="Tidwell J."/>
            <person name="Bellgard S.E."/>
            <person name="Bellgard M.I."/>
        </authorList>
    </citation>
    <scope>NUCLEOTIDE SEQUENCE</scope>
    <source>
        <tissue evidence="1">Shoot tissue taken approximately 20 cm above the soil surface</tissue>
    </source>
</reference>
<accession>A0A0A9G802</accession>
<protein>
    <submittedName>
        <fullName evidence="1">Uncharacterized protein</fullName>
    </submittedName>
</protein>
<dbReference type="EMBL" id="GBRH01181063">
    <property type="protein sequence ID" value="JAE16833.1"/>
    <property type="molecule type" value="Transcribed_RNA"/>
</dbReference>
<evidence type="ECO:0000313" key="1">
    <source>
        <dbReference type="EMBL" id="JAE16833.1"/>
    </source>
</evidence>
<reference evidence="1" key="1">
    <citation type="submission" date="2014-09" db="EMBL/GenBank/DDBJ databases">
        <authorList>
            <person name="Magalhaes I.L.F."/>
            <person name="Oliveira U."/>
            <person name="Santos F.R."/>
            <person name="Vidigal T.H.D.A."/>
            <person name="Brescovit A.D."/>
            <person name="Santos A.J."/>
        </authorList>
    </citation>
    <scope>NUCLEOTIDE SEQUENCE</scope>
    <source>
        <tissue evidence="1">Shoot tissue taken approximately 20 cm above the soil surface</tissue>
    </source>
</reference>
<proteinExistence type="predicted"/>
<dbReference type="AlphaFoldDB" id="A0A0A9G802"/>
<organism evidence="1">
    <name type="scientific">Arundo donax</name>
    <name type="common">Giant reed</name>
    <name type="synonym">Donax arundinaceus</name>
    <dbReference type="NCBI Taxonomy" id="35708"/>
    <lineage>
        <taxon>Eukaryota</taxon>
        <taxon>Viridiplantae</taxon>
        <taxon>Streptophyta</taxon>
        <taxon>Embryophyta</taxon>
        <taxon>Tracheophyta</taxon>
        <taxon>Spermatophyta</taxon>
        <taxon>Magnoliopsida</taxon>
        <taxon>Liliopsida</taxon>
        <taxon>Poales</taxon>
        <taxon>Poaceae</taxon>
        <taxon>PACMAD clade</taxon>
        <taxon>Arundinoideae</taxon>
        <taxon>Arundineae</taxon>
        <taxon>Arundo</taxon>
    </lineage>
</organism>
<name>A0A0A9G802_ARUDO</name>
<sequence length="38" mass="4383">MPLLPIQCDISRYHDSKSYGTLLASSRCIYNQRMHGKV</sequence>